<keyword evidence="4" id="KW-1185">Reference proteome</keyword>
<feature type="signal peptide" evidence="1">
    <location>
        <begin position="1"/>
        <end position="28"/>
    </location>
</feature>
<reference evidence="3 4" key="1">
    <citation type="submission" date="2022-09" db="EMBL/GenBank/DDBJ databases">
        <title>Draft genome of isolate Be4.</title>
        <authorList>
            <person name="Sanchez-Castro I."/>
            <person name="Martinez-Rodriguez P."/>
            <person name="Descostes M."/>
            <person name="Merroun M."/>
        </authorList>
    </citation>
    <scope>NUCLEOTIDE SEQUENCE [LARGE SCALE GENOMIC DNA]</scope>
    <source>
        <strain evidence="3 4">Be4</strain>
    </source>
</reference>
<proteinExistence type="predicted"/>
<organism evidence="3 4">
    <name type="scientific">Acidovorax bellezanensis</name>
    <dbReference type="NCBI Taxonomy" id="2976702"/>
    <lineage>
        <taxon>Bacteria</taxon>
        <taxon>Pseudomonadati</taxon>
        <taxon>Pseudomonadota</taxon>
        <taxon>Betaproteobacteria</taxon>
        <taxon>Burkholderiales</taxon>
        <taxon>Comamonadaceae</taxon>
        <taxon>Acidovorax</taxon>
    </lineage>
</organism>
<dbReference type="RefSeq" id="WP_261500230.1">
    <property type="nucleotide sequence ID" value="NZ_JAODYH010000004.1"/>
</dbReference>
<accession>A0ABT2PKR1</accession>
<feature type="chain" id="PRO_5046311312" evidence="1">
    <location>
        <begin position="29"/>
        <end position="180"/>
    </location>
</feature>
<keyword evidence="1" id="KW-0732">Signal</keyword>
<dbReference type="EMBL" id="JAODYH010000004">
    <property type="protein sequence ID" value="MCT9811059.1"/>
    <property type="molecule type" value="Genomic_DNA"/>
</dbReference>
<feature type="domain" description="PepSY" evidence="2">
    <location>
        <begin position="119"/>
        <end position="177"/>
    </location>
</feature>
<dbReference type="Pfam" id="PF03413">
    <property type="entry name" value="PepSY"/>
    <property type="match status" value="2"/>
</dbReference>
<dbReference type="InterPro" id="IPR025711">
    <property type="entry name" value="PepSY"/>
</dbReference>
<dbReference type="Gene3D" id="3.10.450.40">
    <property type="match status" value="2"/>
</dbReference>
<evidence type="ECO:0000313" key="4">
    <source>
        <dbReference type="Proteomes" id="UP001525968"/>
    </source>
</evidence>
<evidence type="ECO:0000313" key="3">
    <source>
        <dbReference type="EMBL" id="MCT9811059.1"/>
    </source>
</evidence>
<comment type="caution">
    <text evidence="3">The sequence shown here is derived from an EMBL/GenBank/DDBJ whole genome shotgun (WGS) entry which is preliminary data.</text>
</comment>
<gene>
    <name evidence="3" type="ORF">N0K08_10480</name>
</gene>
<sequence>MRSNTLSTLALSLSLVFGGLAAATPAMAKDSVAQVQAMVAQTKVTLAQAVQAALAVVPGKAIDAQLDDDKGQVRYEVEIITPQGHSVEVWVNATTGLAVQHEDDGPAKRKERERLEASKITLLQAIAAAQKHTPGTVVDAELSNDWGQTAFAVDVLTAKGRLMEVKVSPDDGRVLRSKPD</sequence>
<name>A0ABT2PKR1_9BURK</name>
<feature type="domain" description="PepSY" evidence="2">
    <location>
        <begin position="43"/>
        <end position="96"/>
    </location>
</feature>
<evidence type="ECO:0000259" key="2">
    <source>
        <dbReference type="Pfam" id="PF03413"/>
    </source>
</evidence>
<protein>
    <submittedName>
        <fullName evidence="3">PepSY domain-containing protein</fullName>
    </submittedName>
</protein>
<dbReference type="Proteomes" id="UP001525968">
    <property type="component" value="Unassembled WGS sequence"/>
</dbReference>
<evidence type="ECO:0000256" key="1">
    <source>
        <dbReference type="SAM" id="SignalP"/>
    </source>
</evidence>